<accession>A0A8J3CKA9</accession>
<dbReference type="GO" id="GO:0008173">
    <property type="term" value="F:RNA methyltransferase activity"/>
    <property type="evidence" value="ECO:0007669"/>
    <property type="project" value="InterPro"/>
</dbReference>
<keyword evidence="2 5" id="KW-0808">Transferase</keyword>
<keyword evidence="3 5" id="KW-0949">S-adenosyl-L-methionine</keyword>
<evidence type="ECO:0000313" key="8">
    <source>
        <dbReference type="EMBL" id="GHA69318.1"/>
    </source>
</evidence>
<keyword evidence="9" id="KW-1185">Reference proteome</keyword>
<comment type="similarity">
    <text evidence="5">Belongs to the class I-like SAM-binding methyltransferase superfamily. RsmB/NOP family.</text>
</comment>
<feature type="domain" description="SAM-dependent MTase RsmB/NOP-type" evidence="7">
    <location>
        <begin position="245"/>
        <end position="526"/>
    </location>
</feature>
<comment type="caution">
    <text evidence="5">Lacks conserved residue(s) required for the propagation of feature annotation.</text>
</comment>
<feature type="region of interest" description="Disordered" evidence="6">
    <location>
        <begin position="61"/>
        <end position="91"/>
    </location>
</feature>
<evidence type="ECO:0000259" key="7">
    <source>
        <dbReference type="PROSITE" id="PS51686"/>
    </source>
</evidence>
<reference evidence="8" key="1">
    <citation type="journal article" date="2014" name="Int. J. Syst. Evol. Microbiol.">
        <title>Complete genome sequence of Corynebacterium casei LMG S-19264T (=DSM 44701T), isolated from a smear-ripened cheese.</title>
        <authorList>
            <consortium name="US DOE Joint Genome Institute (JGI-PGF)"/>
            <person name="Walter F."/>
            <person name="Albersmeier A."/>
            <person name="Kalinowski J."/>
            <person name="Ruckert C."/>
        </authorList>
    </citation>
    <scope>NUCLEOTIDE SEQUENCE</scope>
    <source>
        <strain evidence="8">KCTC 32501</strain>
    </source>
</reference>
<feature type="active site" description="Nucleophile" evidence="5">
    <location>
        <position position="459"/>
    </location>
</feature>
<dbReference type="PRINTS" id="PR02008">
    <property type="entry name" value="RCMTFAMILY"/>
</dbReference>
<feature type="binding site" evidence="5">
    <location>
        <position position="359"/>
    </location>
    <ligand>
        <name>S-adenosyl-L-methionine</name>
        <dbReference type="ChEBI" id="CHEBI:59789"/>
    </ligand>
</feature>
<dbReference type="AlphaFoldDB" id="A0A8J3CKA9"/>
<dbReference type="EMBL" id="BMZG01000003">
    <property type="protein sequence ID" value="GHA69318.1"/>
    <property type="molecule type" value="Genomic_DNA"/>
</dbReference>
<protein>
    <submittedName>
        <fullName evidence="8">NOL1/NOP2/Sun family protein</fullName>
    </submittedName>
</protein>
<dbReference type="Pfam" id="PF01189">
    <property type="entry name" value="Methyltr_RsmB-F"/>
    <property type="match status" value="1"/>
</dbReference>
<feature type="compositionally biased region" description="Basic residues" evidence="6">
    <location>
        <begin position="7"/>
        <end position="17"/>
    </location>
</feature>
<proteinExistence type="inferred from homology"/>
<feature type="region of interest" description="Disordered" evidence="6">
    <location>
        <begin position="1"/>
        <end position="25"/>
    </location>
</feature>
<evidence type="ECO:0000256" key="2">
    <source>
        <dbReference type="ARBA" id="ARBA00022679"/>
    </source>
</evidence>
<evidence type="ECO:0000313" key="9">
    <source>
        <dbReference type="Proteomes" id="UP000614287"/>
    </source>
</evidence>
<dbReference type="Pfam" id="PF22458">
    <property type="entry name" value="RsmF-B_ferredox"/>
    <property type="match status" value="1"/>
</dbReference>
<comment type="caution">
    <text evidence="8">The sequence shown here is derived from an EMBL/GenBank/DDBJ whole genome shotgun (WGS) entry which is preliminary data.</text>
</comment>
<dbReference type="InterPro" id="IPR054728">
    <property type="entry name" value="RsmB-like_ferredoxin"/>
</dbReference>
<evidence type="ECO:0000256" key="6">
    <source>
        <dbReference type="SAM" id="MobiDB-lite"/>
    </source>
</evidence>
<name>A0A8J3CKA9_9BURK</name>
<dbReference type="InterPro" id="IPR049560">
    <property type="entry name" value="MeTrfase_RsmB-F_NOP2_cat"/>
</dbReference>
<dbReference type="SUPFAM" id="SSF53335">
    <property type="entry name" value="S-adenosyl-L-methionine-dependent methyltransferases"/>
    <property type="match status" value="1"/>
</dbReference>
<dbReference type="Gene3D" id="3.40.50.150">
    <property type="entry name" value="Vaccinia Virus protein VP39"/>
    <property type="match status" value="1"/>
</dbReference>
<feature type="compositionally biased region" description="Basic and acidic residues" evidence="6">
    <location>
        <begin position="67"/>
        <end position="79"/>
    </location>
</feature>
<evidence type="ECO:0000256" key="5">
    <source>
        <dbReference type="PROSITE-ProRule" id="PRU01023"/>
    </source>
</evidence>
<dbReference type="InterPro" id="IPR023267">
    <property type="entry name" value="RCMT"/>
</dbReference>
<evidence type="ECO:0000256" key="4">
    <source>
        <dbReference type="ARBA" id="ARBA00022884"/>
    </source>
</evidence>
<gene>
    <name evidence="8" type="ORF">GCM10009007_07700</name>
</gene>
<reference evidence="8" key="2">
    <citation type="submission" date="2020-09" db="EMBL/GenBank/DDBJ databases">
        <authorList>
            <person name="Sun Q."/>
            <person name="Kim S."/>
        </authorList>
    </citation>
    <scope>NUCLEOTIDE SEQUENCE</scope>
    <source>
        <strain evidence="8">KCTC 32501</strain>
    </source>
</reference>
<dbReference type="Proteomes" id="UP000614287">
    <property type="component" value="Unassembled WGS sequence"/>
</dbReference>
<evidence type="ECO:0000256" key="1">
    <source>
        <dbReference type="ARBA" id="ARBA00022603"/>
    </source>
</evidence>
<dbReference type="InterPro" id="IPR029063">
    <property type="entry name" value="SAM-dependent_MTases_sf"/>
</dbReference>
<feature type="binding site" evidence="5">
    <location>
        <position position="406"/>
    </location>
    <ligand>
        <name>S-adenosyl-L-methionine</name>
        <dbReference type="ChEBI" id="CHEBI:59789"/>
    </ligand>
</feature>
<dbReference type="GO" id="GO:0001510">
    <property type="term" value="P:RNA methylation"/>
    <property type="evidence" value="ECO:0007669"/>
    <property type="project" value="InterPro"/>
</dbReference>
<keyword evidence="4 5" id="KW-0694">RNA-binding</keyword>
<evidence type="ECO:0000256" key="3">
    <source>
        <dbReference type="ARBA" id="ARBA00022691"/>
    </source>
</evidence>
<feature type="binding site" evidence="5">
    <location>
        <position position="386"/>
    </location>
    <ligand>
        <name>S-adenosyl-L-methionine</name>
        <dbReference type="ChEBI" id="CHEBI:59789"/>
    </ligand>
</feature>
<organism evidence="8 9">
    <name type="scientific">Formosimonas limnophila</name>
    <dbReference type="NCBI Taxonomy" id="1384487"/>
    <lineage>
        <taxon>Bacteria</taxon>
        <taxon>Pseudomonadati</taxon>
        <taxon>Pseudomonadota</taxon>
        <taxon>Betaproteobacteria</taxon>
        <taxon>Burkholderiales</taxon>
        <taxon>Burkholderiaceae</taxon>
        <taxon>Formosimonas</taxon>
    </lineage>
</organism>
<dbReference type="PROSITE" id="PS51686">
    <property type="entry name" value="SAM_MT_RSMB_NOP"/>
    <property type="match status" value="1"/>
</dbReference>
<dbReference type="GO" id="GO:0003723">
    <property type="term" value="F:RNA binding"/>
    <property type="evidence" value="ECO:0007669"/>
    <property type="project" value="UniProtKB-UniRule"/>
</dbReference>
<sequence>MTEQNKARKSYSKKPSKKERLASDLAKKERIESGGVLIREDGVAVSAVALAARRAALEQAMSEEQLQAEHSDHAHERPTRNKHKQRAQAGLSPVVTKIEAPTATGRRLAQCLWAAQVLLLDVLKFDAAADKQVSKYLREHKELGARDRHIVAETIYAVLRQKRVFSNVAQSGQGALERRLVLLGAKTCVPDEQMNAAIEPAEWEWLQQVSKVDTSAMSPAVRSNLTDEWFAELTAAYGEEGALQLAYALNQTAPLDIRVNTMKSSREAVKIALNHSGIESVDCALAPLGLRLAGKPALQKLDVFTTGSVEVQDEGSQLLTHLLGAKRGEMIADFCAGAGGKTLAIGAMMKNTGRLYAFDVAAHRLAKLKPRLARSGLSNVQTVALDSENDSRVKRLSGKLDRVLIDAPCSGLGTLRRNPDLKWRHGIDSIARLSALQASILNSAARLVKVGGTVVYATCSVLPAENQNVVDAFLKANPNYEKQDVRAALAVQNIDLPESAISDGYLQLLPHKHETDGFFAACLKRVG</sequence>
<keyword evidence="1 5" id="KW-0489">Methyltransferase</keyword>
<dbReference type="InterPro" id="IPR001678">
    <property type="entry name" value="MeTrfase_RsmB-F_NOP2_dom"/>
</dbReference>
<dbReference type="PANTHER" id="PTHR22807">
    <property type="entry name" value="NOP2 YEAST -RELATED NOL1/NOP2/FMU SUN DOMAIN-CONTAINING"/>
    <property type="match status" value="1"/>
</dbReference>
<dbReference type="PANTHER" id="PTHR22807:SF53">
    <property type="entry name" value="RIBOSOMAL RNA SMALL SUBUNIT METHYLTRANSFERASE B-RELATED"/>
    <property type="match status" value="1"/>
</dbReference>
<dbReference type="RefSeq" id="WP_308428995.1">
    <property type="nucleotide sequence ID" value="NZ_BMZG01000003.1"/>
</dbReference>